<dbReference type="GO" id="GO:0016787">
    <property type="term" value="F:hydrolase activity"/>
    <property type="evidence" value="ECO:0007669"/>
    <property type="project" value="UniProtKB-KW"/>
</dbReference>
<keyword evidence="3" id="KW-1185">Reference proteome</keyword>
<feature type="domain" description="Alpha/beta hydrolase fold-3" evidence="1">
    <location>
        <begin position="73"/>
        <end position="272"/>
    </location>
</feature>
<dbReference type="PANTHER" id="PTHR23025">
    <property type="entry name" value="TRIACYLGLYCEROL LIPASE"/>
    <property type="match status" value="1"/>
</dbReference>
<evidence type="ECO:0000313" key="3">
    <source>
        <dbReference type="Proteomes" id="UP001597344"/>
    </source>
</evidence>
<name>A0ABW5AQN9_9FLAO</name>
<reference evidence="3" key="1">
    <citation type="journal article" date="2019" name="Int. J. Syst. Evol. Microbiol.">
        <title>The Global Catalogue of Microorganisms (GCM) 10K type strain sequencing project: providing services to taxonomists for standard genome sequencing and annotation.</title>
        <authorList>
            <consortium name="The Broad Institute Genomics Platform"/>
            <consortium name="The Broad Institute Genome Sequencing Center for Infectious Disease"/>
            <person name="Wu L."/>
            <person name="Ma J."/>
        </authorList>
    </citation>
    <scope>NUCLEOTIDE SEQUENCE [LARGE SCALE GENOMIC DNA]</scope>
    <source>
        <strain evidence="3">DT92</strain>
    </source>
</reference>
<accession>A0ABW5AQN9</accession>
<comment type="caution">
    <text evidence="2">The sequence shown here is derived from an EMBL/GenBank/DDBJ whole genome shotgun (WGS) entry which is preliminary data.</text>
</comment>
<evidence type="ECO:0000313" key="2">
    <source>
        <dbReference type="EMBL" id="MFD2185199.1"/>
    </source>
</evidence>
<evidence type="ECO:0000259" key="1">
    <source>
        <dbReference type="Pfam" id="PF07859"/>
    </source>
</evidence>
<sequence>MSFGYSLVKLVLKLKKEKQSWSQDPIDYIKKRKQDLRIPNKSNLFGNEVETREINECNITTIIPKVIKTEYLILFCHGGAFIYGPTKHHWNAVSKMVRETHTKAWLIDYPKAPENNIQKITKNICEVYNHAVKEYDPSKIIMIGDSVGGNLLTSLTQGLVRDNAETPNLLILITPLMDASLTNTAIKDIDPLDPILSFKGVHSAKKMCAGDFSLKDPLISPLYGSFVNFPKIYLFMATNDILMPDQKLFINKVKDNGGKIEVILGEDMPHIWPFLPFMPEAKKAMHKIISIINEAVNEE</sequence>
<gene>
    <name evidence="2" type="ORF">ACFSJT_00220</name>
</gene>
<dbReference type="Proteomes" id="UP001597344">
    <property type="component" value="Unassembled WGS sequence"/>
</dbReference>
<dbReference type="Pfam" id="PF07859">
    <property type="entry name" value="Abhydrolase_3"/>
    <property type="match status" value="1"/>
</dbReference>
<dbReference type="Gene3D" id="3.40.50.1820">
    <property type="entry name" value="alpha/beta hydrolase"/>
    <property type="match status" value="1"/>
</dbReference>
<dbReference type="InterPro" id="IPR013094">
    <property type="entry name" value="AB_hydrolase_3"/>
</dbReference>
<dbReference type="SUPFAM" id="SSF53474">
    <property type="entry name" value="alpha/beta-Hydrolases"/>
    <property type="match status" value="1"/>
</dbReference>
<protein>
    <submittedName>
        <fullName evidence="2">Alpha/beta hydrolase fold domain-containing protein</fullName>
    </submittedName>
</protein>
<keyword evidence="2" id="KW-0378">Hydrolase</keyword>
<dbReference type="InterPro" id="IPR029058">
    <property type="entry name" value="AB_hydrolase_fold"/>
</dbReference>
<dbReference type="EMBL" id="JBHUHY010000002">
    <property type="protein sequence ID" value="MFD2185199.1"/>
    <property type="molecule type" value="Genomic_DNA"/>
</dbReference>
<proteinExistence type="predicted"/>
<organism evidence="2 3">
    <name type="scientific">Aquimarina celericrescens</name>
    <dbReference type="NCBI Taxonomy" id="1964542"/>
    <lineage>
        <taxon>Bacteria</taxon>
        <taxon>Pseudomonadati</taxon>
        <taxon>Bacteroidota</taxon>
        <taxon>Flavobacteriia</taxon>
        <taxon>Flavobacteriales</taxon>
        <taxon>Flavobacteriaceae</taxon>
        <taxon>Aquimarina</taxon>
    </lineage>
</organism>
<dbReference type="RefSeq" id="WP_378318153.1">
    <property type="nucleotide sequence ID" value="NZ_JBHUHY010000002.1"/>
</dbReference>
<dbReference type="PANTHER" id="PTHR23025:SF3">
    <property type="entry name" value="HORMONE-SENSITIVE LIPASE"/>
    <property type="match status" value="1"/>
</dbReference>